<protein>
    <submittedName>
        <fullName evidence="1">Uncharacterized protein</fullName>
    </submittedName>
</protein>
<comment type="caution">
    <text evidence="1">The sequence shown here is derived from an EMBL/GenBank/DDBJ whole genome shotgun (WGS) entry which is preliminary data.</text>
</comment>
<proteinExistence type="predicted"/>
<organism evidence="1 2">
    <name type="scientific">Streptomyces litmocidini</name>
    <dbReference type="NCBI Taxonomy" id="67318"/>
    <lineage>
        <taxon>Bacteria</taxon>
        <taxon>Bacillati</taxon>
        <taxon>Actinomycetota</taxon>
        <taxon>Actinomycetes</taxon>
        <taxon>Kitasatosporales</taxon>
        <taxon>Streptomycetaceae</taxon>
        <taxon>Streptomyces</taxon>
    </lineage>
</organism>
<name>A0ABW7U609_9ACTN</name>
<dbReference type="Proteomes" id="UP001611339">
    <property type="component" value="Unassembled WGS sequence"/>
</dbReference>
<reference evidence="1 2" key="1">
    <citation type="submission" date="2024-10" db="EMBL/GenBank/DDBJ databases">
        <title>The Natural Products Discovery Center: Release of the First 8490 Sequenced Strains for Exploring Actinobacteria Biosynthetic Diversity.</title>
        <authorList>
            <person name="Kalkreuter E."/>
            <person name="Kautsar S.A."/>
            <person name="Yang D."/>
            <person name="Bader C.D."/>
            <person name="Teijaro C.N."/>
            <person name="Fluegel L."/>
            <person name="Davis C.M."/>
            <person name="Simpson J.R."/>
            <person name="Lauterbach L."/>
            <person name="Steele A.D."/>
            <person name="Gui C."/>
            <person name="Meng S."/>
            <person name="Li G."/>
            <person name="Viehrig K."/>
            <person name="Ye F."/>
            <person name="Su P."/>
            <person name="Kiefer A.F."/>
            <person name="Nichols A."/>
            <person name="Cepeda A.J."/>
            <person name="Yan W."/>
            <person name="Fan B."/>
            <person name="Jiang Y."/>
            <person name="Adhikari A."/>
            <person name="Zheng C.-J."/>
            <person name="Schuster L."/>
            <person name="Cowan T.M."/>
            <person name="Smanski M.J."/>
            <person name="Chevrette M.G."/>
            <person name="De Carvalho L.P.S."/>
            <person name="Shen B."/>
        </authorList>
    </citation>
    <scope>NUCLEOTIDE SEQUENCE [LARGE SCALE GENOMIC DNA]</scope>
    <source>
        <strain evidence="1 2">NPDC020602</strain>
    </source>
</reference>
<dbReference type="RefSeq" id="WP_260174496.1">
    <property type="nucleotide sequence ID" value="NZ_JBIRUI010000002.1"/>
</dbReference>
<accession>A0ABW7U609</accession>
<sequence>MLEESLTALAAAGGGAVVAAMATDAWQVTRDGVVRLFRGRSEVEGRLDEDAALVAGAEDPDGARQALVPAWALRLRALLAEHPECAEELRALIRDVPGGQHSVQHNTAHDNGRVFGVQHGNIVFHQGPESRHQSPESRPDA</sequence>
<dbReference type="EMBL" id="JBIRUI010000002">
    <property type="protein sequence ID" value="MFI1713231.1"/>
    <property type="molecule type" value="Genomic_DNA"/>
</dbReference>
<gene>
    <name evidence="1" type="ORF">ACH407_06540</name>
</gene>
<evidence type="ECO:0000313" key="2">
    <source>
        <dbReference type="Proteomes" id="UP001611339"/>
    </source>
</evidence>
<keyword evidence="2" id="KW-1185">Reference proteome</keyword>
<evidence type="ECO:0000313" key="1">
    <source>
        <dbReference type="EMBL" id="MFI1713231.1"/>
    </source>
</evidence>